<keyword evidence="2" id="KW-1133">Transmembrane helix</keyword>
<dbReference type="EMBL" id="FZMO01000035">
    <property type="protein sequence ID" value="SNQ46197.1"/>
    <property type="molecule type" value="Genomic_DNA"/>
</dbReference>
<sequence length="265" mass="29082">MDTDEGRTTLTNQSATPQGHPDPRRYPQSHGYADQSPYADQPPYSGQPPYAGQPQRPDEHQPQQGYPEQRGYPPQHPQPEPHPIDGPGTSTGGFPIYAFRESLSGPAPEQGYPATPDYGTPGPSGPSGSPEDLGGSGVLGKHRNPLAVWLGLPLITLGIYPFVWIYKTNRELAEYDRRIQVNPTLSLLAFLIGWVLIVPPFVAAWRLGTRTRAAQHAAGVPEINAGLAFVLFLVGFGPLYLQLELNRLWDRYQGAVEGQQVPLYR</sequence>
<feature type="compositionally biased region" description="Polar residues" evidence="1">
    <location>
        <begin position="8"/>
        <end position="17"/>
    </location>
</feature>
<reference evidence="4 5" key="1">
    <citation type="submission" date="2017-06" db="EMBL/GenBank/DDBJ databases">
        <authorList>
            <person name="Kim H.J."/>
            <person name="Triplett B.A."/>
        </authorList>
    </citation>
    <scope>NUCLEOTIDE SEQUENCE [LARGE SCALE GENOMIC DNA]</scope>
    <source>
        <strain evidence="4">FRACA_ARgP5</strain>
    </source>
</reference>
<dbReference type="InterPro" id="IPR025328">
    <property type="entry name" value="DUF4234"/>
</dbReference>
<feature type="transmembrane region" description="Helical" evidence="2">
    <location>
        <begin position="146"/>
        <end position="166"/>
    </location>
</feature>
<feature type="domain" description="DUF4234" evidence="3">
    <location>
        <begin position="145"/>
        <end position="212"/>
    </location>
</feature>
<dbReference type="RefSeq" id="WP_243407181.1">
    <property type="nucleotide sequence ID" value="NZ_FZMO01000035.1"/>
</dbReference>
<keyword evidence="2" id="KW-0472">Membrane</keyword>
<feature type="transmembrane region" description="Helical" evidence="2">
    <location>
        <begin position="187"/>
        <end position="205"/>
    </location>
</feature>
<keyword evidence="2" id="KW-0812">Transmembrane</keyword>
<evidence type="ECO:0000313" key="5">
    <source>
        <dbReference type="Proteomes" id="UP000234331"/>
    </source>
</evidence>
<protein>
    <recommendedName>
        <fullName evidence="3">DUF4234 domain-containing protein</fullName>
    </recommendedName>
</protein>
<feature type="transmembrane region" description="Helical" evidence="2">
    <location>
        <begin position="225"/>
        <end position="243"/>
    </location>
</feature>
<keyword evidence="5" id="KW-1185">Reference proteome</keyword>
<evidence type="ECO:0000313" key="4">
    <source>
        <dbReference type="EMBL" id="SNQ46197.1"/>
    </source>
</evidence>
<dbReference type="AlphaFoldDB" id="A0A2I2KKM6"/>
<evidence type="ECO:0000256" key="2">
    <source>
        <dbReference type="SAM" id="Phobius"/>
    </source>
</evidence>
<evidence type="ECO:0000259" key="3">
    <source>
        <dbReference type="Pfam" id="PF14018"/>
    </source>
</evidence>
<proteinExistence type="predicted"/>
<evidence type="ECO:0000256" key="1">
    <source>
        <dbReference type="SAM" id="MobiDB-lite"/>
    </source>
</evidence>
<organism evidence="4 5">
    <name type="scientific">Frankia canadensis</name>
    <dbReference type="NCBI Taxonomy" id="1836972"/>
    <lineage>
        <taxon>Bacteria</taxon>
        <taxon>Bacillati</taxon>
        <taxon>Actinomycetota</taxon>
        <taxon>Actinomycetes</taxon>
        <taxon>Frankiales</taxon>
        <taxon>Frankiaceae</taxon>
        <taxon>Frankia</taxon>
    </lineage>
</organism>
<gene>
    <name evidence="4" type="ORF">FRACA_130021</name>
</gene>
<dbReference type="Proteomes" id="UP000234331">
    <property type="component" value="Unassembled WGS sequence"/>
</dbReference>
<accession>A0A2I2KKM6</accession>
<name>A0A2I2KKM6_9ACTN</name>
<feature type="region of interest" description="Disordered" evidence="1">
    <location>
        <begin position="1"/>
        <end position="137"/>
    </location>
</feature>
<dbReference type="Pfam" id="PF14018">
    <property type="entry name" value="DUF4234"/>
    <property type="match status" value="1"/>
</dbReference>